<keyword evidence="2" id="KW-1185">Reference proteome</keyword>
<dbReference type="EMBL" id="JAWDIP010000003">
    <property type="protein sequence ID" value="MDY0394636.1"/>
    <property type="molecule type" value="Genomic_DNA"/>
</dbReference>
<proteinExistence type="predicted"/>
<evidence type="ECO:0000313" key="1">
    <source>
        <dbReference type="EMBL" id="MDY0394636.1"/>
    </source>
</evidence>
<name>A0ABU5C5Q9_9BACI</name>
<accession>A0ABU5C5Q9</accession>
<organism evidence="1 2">
    <name type="scientific">Tigheibacillus halophilus</name>
    <dbReference type="NCBI Taxonomy" id="361280"/>
    <lineage>
        <taxon>Bacteria</taxon>
        <taxon>Bacillati</taxon>
        <taxon>Bacillota</taxon>
        <taxon>Bacilli</taxon>
        <taxon>Bacillales</taxon>
        <taxon>Bacillaceae</taxon>
        <taxon>Tigheibacillus</taxon>
    </lineage>
</organism>
<gene>
    <name evidence="1" type="ORF">RWE15_09460</name>
</gene>
<sequence>MKSRPIPATVPTIVIGAIKDIFEVYVIIASEIGEIGLAKSNPVKTTNTTAGIFKGIIRPIAIPMKAIADKIKTPGMESETDMLF</sequence>
<comment type="caution">
    <text evidence="1">The sequence shown here is derived from an EMBL/GenBank/DDBJ whole genome shotgun (WGS) entry which is preliminary data.</text>
</comment>
<reference evidence="1 2" key="1">
    <citation type="submission" date="2023-10" db="EMBL/GenBank/DDBJ databases">
        <title>Virgibacillus halophilus 5B73C genome.</title>
        <authorList>
            <person name="Miliotis G."/>
            <person name="Sengupta P."/>
            <person name="Hameed A."/>
            <person name="Chuvochina M."/>
            <person name="Mcdonagh F."/>
            <person name="Simpson A.C."/>
            <person name="Singh N.K."/>
            <person name="Rekha P.D."/>
            <person name="Raman K."/>
            <person name="Hugenholtz P."/>
            <person name="Venkateswaran K."/>
        </authorList>
    </citation>
    <scope>NUCLEOTIDE SEQUENCE [LARGE SCALE GENOMIC DNA]</scope>
    <source>
        <strain evidence="1 2">5B73C</strain>
    </source>
</reference>
<dbReference type="Proteomes" id="UP001281447">
    <property type="component" value="Unassembled WGS sequence"/>
</dbReference>
<protein>
    <submittedName>
        <fullName evidence="1">Uncharacterized protein</fullName>
    </submittedName>
</protein>
<evidence type="ECO:0000313" key="2">
    <source>
        <dbReference type="Proteomes" id="UP001281447"/>
    </source>
</evidence>